<accession>A0A6A6Z1U2</accession>
<evidence type="ECO:0000313" key="4">
    <source>
        <dbReference type="RefSeq" id="XP_033581171.1"/>
    </source>
</evidence>
<evidence type="ECO:0000313" key="3">
    <source>
        <dbReference type="Proteomes" id="UP000504636"/>
    </source>
</evidence>
<proteinExistence type="predicted"/>
<reference evidence="4" key="2">
    <citation type="submission" date="2020-04" db="EMBL/GenBank/DDBJ databases">
        <authorList>
            <consortium name="NCBI Genome Project"/>
        </authorList>
    </citation>
    <scope>NUCLEOTIDE SEQUENCE</scope>
    <source>
        <strain evidence="4">CBS 304.34</strain>
    </source>
</reference>
<gene>
    <name evidence="2 4" type="ORF">BDZ99DRAFT_233307</name>
</gene>
<dbReference type="GeneID" id="54454429"/>
<feature type="region of interest" description="Disordered" evidence="1">
    <location>
        <begin position="106"/>
        <end position="147"/>
    </location>
</feature>
<dbReference type="EMBL" id="MU003695">
    <property type="protein sequence ID" value="KAF2814207.1"/>
    <property type="molecule type" value="Genomic_DNA"/>
</dbReference>
<reference evidence="4" key="3">
    <citation type="submission" date="2025-04" db="UniProtKB">
        <authorList>
            <consortium name="RefSeq"/>
        </authorList>
    </citation>
    <scope>IDENTIFICATION</scope>
    <source>
        <strain evidence="4">CBS 304.34</strain>
    </source>
</reference>
<dbReference type="RefSeq" id="XP_033581171.1">
    <property type="nucleotide sequence ID" value="XM_033713536.1"/>
</dbReference>
<keyword evidence="3" id="KW-1185">Reference proteome</keyword>
<evidence type="ECO:0000313" key="2">
    <source>
        <dbReference type="EMBL" id="KAF2814207.1"/>
    </source>
</evidence>
<protein>
    <submittedName>
        <fullName evidence="2 4">Uncharacterized protein</fullName>
    </submittedName>
</protein>
<name>A0A6A6Z1U2_9PEZI</name>
<feature type="compositionally biased region" description="Basic and acidic residues" evidence="1">
    <location>
        <begin position="118"/>
        <end position="131"/>
    </location>
</feature>
<dbReference type="Proteomes" id="UP000504636">
    <property type="component" value="Unplaced"/>
</dbReference>
<organism evidence="2">
    <name type="scientific">Mytilinidion resinicola</name>
    <dbReference type="NCBI Taxonomy" id="574789"/>
    <lineage>
        <taxon>Eukaryota</taxon>
        <taxon>Fungi</taxon>
        <taxon>Dikarya</taxon>
        <taxon>Ascomycota</taxon>
        <taxon>Pezizomycotina</taxon>
        <taxon>Dothideomycetes</taxon>
        <taxon>Pleosporomycetidae</taxon>
        <taxon>Mytilinidiales</taxon>
        <taxon>Mytilinidiaceae</taxon>
        <taxon>Mytilinidion</taxon>
    </lineage>
</organism>
<sequence>MAKKKLKKVTTYGPGTHNPVEKVARNSGSCWNEKHLQWLFIELHHLSVNQWQMPNVLSEVEKCLFNEIDRLFGWSWTQILELEKRPDTDNMVGDFYLHLASLEDYDSSSSIHGSSQSDDNRRQNSEDEEKRTRRKPQTPYLRLSTQKSSPPCIYQMLRRTLSTIVGRRCTMRSYEERLNQSSHHPLLSCSKRQRN</sequence>
<feature type="compositionally biased region" description="Low complexity" evidence="1">
    <location>
        <begin position="107"/>
        <end position="117"/>
    </location>
</feature>
<reference evidence="2 4" key="1">
    <citation type="journal article" date="2020" name="Stud. Mycol.">
        <title>101 Dothideomycetes genomes: a test case for predicting lifestyles and emergence of pathogens.</title>
        <authorList>
            <person name="Haridas S."/>
            <person name="Albert R."/>
            <person name="Binder M."/>
            <person name="Bloem J."/>
            <person name="Labutti K."/>
            <person name="Salamov A."/>
            <person name="Andreopoulos B."/>
            <person name="Baker S."/>
            <person name="Barry K."/>
            <person name="Bills G."/>
            <person name="Bluhm B."/>
            <person name="Cannon C."/>
            <person name="Castanera R."/>
            <person name="Culley D."/>
            <person name="Daum C."/>
            <person name="Ezra D."/>
            <person name="Gonzalez J."/>
            <person name="Henrissat B."/>
            <person name="Kuo A."/>
            <person name="Liang C."/>
            <person name="Lipzen A."/>
            <person name="Lutzoni F."/>
            <person name="Magnuson J."/>
            <person name="Mondo S."/>
            <person name="Nolan M."/>
            <person name="Ohm R."/>
            <person name="Pangilinan J."/>
            <person name="Park H.-J."/>
            <person name="Ramirez L."/>
            <person name="Alfaro M."/>
            <person name="Sun H."/>
            <person name="Tritt A."/>
            <person name="Yoshinaga Y."/>
            <person name="Zwiers L.-H."/>
            <person name="Turgeon B."/>
            <person name="Goodwin S."/>
            <person name="Spatafora J."/>
            <person name="Crous P."/>
            <person name="Grigoriev I."/>
        </authorList>
    </citation>
    <scope>NUCLEOTIDE SEQUENCE</scope>
    <source>
        <strain evidence="2 4">CBS 304.34</strain>
    </source>
</reference>
<dbReference type="AlphaFoldDB" id="A0A6A6Z1U2"/>
<evidence type="ECO:0000256" key="1">
    <source>
        <dbReference type="SAM" id="MobiDB-lite"/>
    </source>
</evidence>
<feature type="region of interest" description="Disordered" evidence="1">
    <location>
        <begin position="176"/>
        <end position="195"/>
    </location>
</feature>